<evidence type="ECO:0000256" key="1">
    <source>
        <dbReference type="SAM" id="Coils"/>
    </source>
</evidence>
<dbReference type="RefSeq" id="WP_041103152.1">
    <property type="nucleotide sequence ID" value="NZ_AP013353.1"/>
</dbReference>
<reference evidence="4" key="2">
    <citation type="journal article" date="2014" name="Genome Announc.">
        <title>Complete Genome Sequence of Mycoplasma californicum Strain HAZ160_1 from Bovine Mastitic Milk in Japan.</title>
        <authorList>
            <person name="Hata E."/>
            <person name="Murakami K."/>
        </authorList>
    </citation>
    <scope>NUCLEOTIDE SEQUENCE</scope>
    <source>
        <strain evidence="4">HAZ160_1</strain>
    </source>
</reference>
<organism evidence="4">
    <name type="scientific">Mycoplasmopsis californica HAZ160_1</name>
    <dbReference type="NCBI Taxonomy" id="1397850"/>
    <lineage>
        <taxon>Bacteria</taxon>
        <taxon>Bacillati</taxon>
        <taxon>Mycoplasmatota</taxon>
        <taxon>Mycoplasmoidales</taxon>
        <taxon>Metamycoplasmataceae</taxon>
        <taxon>Mycoplasmopsis</taxon>
    </lineage>
</organism>
<evidence type="ECO:0000256" key="3">
    <source>
        <dbReference type="SAM" id="SignalP"/>
    </source>
</evidence>
<dbReference type="KEGG" id="mcm:MCAL160_0638"/>
<feature type="coiled-coil region" evidence="1">
    <location>
        <begin position="1469"/>
        <end position="1512"/>
    </location>
</feature>
<dbReference type="EMBL" id="AP013353">
    <property type="protein sequence ID" value="BAP01120.1"/>
    <property type="molecule type" value="Genomic_DNA"/>
</dbReference>
<feature type="coiled-coil region" evidence="1">
    <location>
        <begin position="1799"/>
        <end position="1839"/>
    </location>
</feature>
<keyword evidence="1" id="KW-0175">Coiled coil</keyword>
<feature type="coiled-coil region" evidence="1">
    <location>
        <begin position="2083"/>
        <end position="2110"/>
    </location>
</feature>
<dbReference type="PANTHER" id="PTHR23159:SF31">
    <property type="entry name" value="CENTROSOME-ASSOCIATED PROTEIN CEP250 ISOFORM X1"/>
    <property type="match status" value="1"/>
</dbReference>
<feature type="coiled-coil region" evidence="1">
    <location>
        <begin position="1297"/>
        <end position="1324"/>
    </location>
</feature>
<feature type="signal peptide" evidence="3">
    <location>
        <begin position="1"/>
        <end position="25"/>
    </location>
</feature>
<feature type="coiled-coil region" evidence="1">
    <location>
        <begin position="1208"/>
        <end position="1235"/>
    </location>
</feature>
<feature type="coiled-coil region" evidence="1">
    <location>
        <begin position="992"/>
        <end position="1081"/>
    </location>
</feature>
<name>A0AAT9F8B7_9BACT</name>
<feature type="chain" id="PRO_5043669660" evidence="3">
    <location>
        <begin position="26"/>
        <end position="2810"/>
    </location>
</feature>
<proteinExistence type="predicted"/>
<dbReference type="PANTHER" id="PTHR23159">
    <property type="entry name" value="CENTROSOMAL PROTEIN 2"/>
    <property type="match status" value="1"/>
</dbReference>
<keyword evidence="3" id="KW-0732">Signal</keyword>
<sequence>MKNKARNKKILAALLGTGIPAAALAISVPFWYSNTDRIKYTMNSNAHKQLEELIKRSEEFLSTNDATKSGYEEELKHNIRLAKQILSQELSNGHKDIRSLVLSLLQHRNKMQLSLAKAQSKINHINNQSQAGEQMFASFSHLLSAHDLKAKVNSELKDYNNKHNFEQTFAQMVSLAQKNANLILDLETKANVFELNLQTRQDNFNIRPYVNIANGIVEWVWNQIRRGISSRDEAVVLSDLLEQKLNDLFKVETEHNDAIIKPIYAKIADAKANITSQQLDESIKDKLHSELDAIEFFIQANKGLLQASLDLDKNQSLASVIDEYLSAFWTRNAQYFNNVEQTKAYLSSQLDQAKNLAKTIPTQFKATLDLLIAKANKYIKDADFQNITDFNAAFMRDFNAIKIAHNLLDKSLTKLQNAQLDKQNIQLLTTKAQQVPYKDFFEYIKAIDKIVIQASVDEQIKQFYNEQSIILKSQVKDADINSSKYAPTSSAEFNTLVQSLPNKSIDTTLTPDNIANEFAINVNTLRKQQKIILSHLINAIDAEFAKESIQKSPDLVAQWQYLRPIFNSYANEFSTATRQELSSLKPSNELGQENAIYQAINILEKAKIAVLVNAIESEAQNIETIINKTYQDSANSEAKQNLINQVRSFATQAKLIQANANLSVDQKQAQLAQIAAWQAIFKSKIDVAKELADTAEEAQRVLKAYENDDIARTYFSKEMKSIIDLVEQAQQALKDPANESFNLTKINRDLKFAVDDFGNKIARAGGDSTAKAIKKQIKDTFINKRHNSQPSIIEQKLNQAIDKLAEESKSNRDNTNKNELEKQAENEKIKNKMRILQLSLQSLSDLDSESKNLESDLVNSKAHLDKLEKDSAQNSQNQTLTQQIEEIKKVNAGGQSQLDEVRKLIESELFNPNIHNKEFFDAKTFDLAKTRKNIAISSAQGDLENESINLAKHKISNSDLKNQAQVDINPYSQLNSDIDLLINEKKVVDKFVADTKNEIATLDSDIQAKSKELQQLWNQKAEISNPDALSANTKAISQLEGEIASLRSELKTKQEQAKNRAQNMADKINARQQLLARLKEAAIKLSEIDKTKYPELVATFEKDINANHSLISDSADETNNKLFNLNQAIDKIEISKATKDKLDELKQLKQNQFKDNNDSSQRDIFKDVDNEIEQKISKYTEILFKPETTKVQLENLMSDITQDISSFRAQKQAINNRLENSVKDVEKLIKDYLDKENQENIKGADNTEETEIKKLDAEFKELISKAKNNSETQSKYDTLNHDKLDEVKNRLYLAYQKDKFFTNKHKLDEKIKNLESKLASKSLLNGTNAQNKKVVEQLKDVVKAMDDFVKAQMDPNQASEVIKQLNRIVALEDLIEVQNKVADTVENSDDKYKQLSDVFKNINLSINANGAEHPSVIEINSERDKLQDALDELLTLDKIKEDVTKFVDAVKTEYDSKVKNQATDFQVGANKVDEELDKLKQEIQAITQSNDVSSDKKKVREIEQKARNIKNNIQNTADFAKFLKDAKTEKDKSVEGALKTQIETVKNELDTKINEASTDFTKFEEQNKHTKEIQKILDKLKHFEKSNTAFSELKAKIDTLQSQGTNGATSQNPSAKLNEFYDKLVGYTTSMASSNYVKDIQLLNGVIEQTKSLVDLQKNTLDTETKIPEFKFNNIKYGYDSDIENIRKTVLESVPSAESDTFSATDLKNKIDELSASLPVKIQKAKDLQQARKRAFEQIQQAFTEDQAKVTEPKYAELKKDMETWFKETLDKISKITDVNQINEIDKAMNDFSSTRSLLDLYKQIADNAEEAKEKQEQANKLTEKSDSLTETIQSLTTQLEVINKPNSQTVRDNYYYNEKSPFVLNAKIKELKTTKTKMDLFTLQSQKEQELKESQLSEDAKKLVHSALDNFANKVKQDRVLNDSKLKELQHEYLNDGALGFETLFESSKELSEAITKAEKFVVPGDQKDYVNSKETPEMQKLYNELEHDIATAKDLLTNYDHSKDYQIETKRDEIIERLLNNSYGLVTKLKLQKSNEINKLKHEINDVKQLIKDNFGSSATGFENIDLNSPDFKTIQSQTDLKTQNDKYIEASNKLKELKKQVVEGSKNQVKNMVNVLKQYVDFLKGSTQNTNGGISTEEATLLRGYLSLDKYMSEYEKHILEAQSQQNNEYDEAKYESQTFELLKHFKILYEDYTHLNSISKASYSLVKDQLNEFKKELESKNNDSLYKQVASIQNKNQYKNGEEVDGELKTKIDTAKTSIGSLGSNEGSFEAVKNSDNLRNSDASAISQYTQQFNKYKDGIAKLSKAIKDTDALIYGSSNSDENGLEGLYNKVLQNMDFSNMLKLIAGSEYQKNDLISNEPFKPIITAYKAQFDTIKESNKKSADEVLKKKENSFLSKLEALKSIYTPINKLIEWLNLEENKQLFFSSIAENNSKVIKNIKPLSSTLLETFEEKVKQLGNSSGNNEIEITNQTELLNLFEHFNILKGDKQYFNTSNVKVYLTKETSNPNYLDQIYLADTTYKKAKINLSIRYQKPSNGNNFFNYVEGFRRDFKDIWVNFETLKSFSIKKENMLNDKMREQTPIFEWSKAGWNIKNPYTELSNLYAKNASYMKKHNLKFIREDVSFHDEESWNKAMQNKLAKTSDIQNKIPEFNMKLYNAIDPRGSIDVDWSTSSSFLKYKIRLANDGIVQNGDGKRWKMPKVNGKSFMYWTQNGNDFEISEDSKKYDVYTPWFVFIPLVYNDSFCVLHISYENKWSNNSSGFNSTFFENINDYTNTKFKWHFYWWDAPNSKDIAKKRMIGWVKSLKI</sequence>
<accession>A0AAT9F8B7</accession>
<protein>
    <submittedName>
        <fullName evidence="4">Uncharacterized protein</fullName>
    </submittedName>
</protein>
<feature type="region of interest" description="Disordered" evidence="2">
    <location>
        <begin position="806"/>
        <end position="826"/>
    </location>
</feature>
<reference evidence="4" key="3">
    <citation type="journal article" date="2019" name="Vet. Microbiol.">
        <title>Mutations associated with change of susceptibility to lincosamides and/or macrolides in field and laboratory-derived Mycoplasma californicum strains in Japan, and development of a rapid detection method for these mutations.</title>
        <authorList>
            <person name="Hata E."/>
            <person name="Nagai K."/>
            <person name="Murakami K."/>
        </authorList>
    </citation>
    <scope>NUCLEOTIDE SEQUENCE</scope>
    <source>
        <strain evidence="4">HAZ160_1</strain>
    </source>
</reference>
<evidence type="ECO:0000313" key="4">
    <source>
        <dbReference type="EMBL" id="BAP01120.1"/>
    </source>
</evidence>
<gene>
    <name evidence="4" type="primary">smc</name>
    <name evidence="4" type="ORF">MCAL160_0638</name>
</gene>
<reference evidence="4" key="4">
    <citation type="submission" date="2024-06" db="EMBL/GenBank/DDBJ databases">
        <authorList>
            <consortium name="Mycoplasma californicum genome sequencing consortium"/>
            <person name="Hata E."/>
            <person name="Tanaka K."/>
            <person name="Tamamura Y."/>
        </authorList>
    </citation>
    <scope>NUCLEOTIDE SEQUENCE</scope>
    <source>
        <strain evidence="4">HAZ160_1</strain>
    </source>
</reference>
<feature type="coiled-coil region" evidence="1">
    <location>
        <begin position="826"/>
        <end position="870"/>
    </location>
</feature>
<reference evidence="4" key="1">
    <citation type="journal article" date="2014" name="Appl. Environ. Microbiol.">
        <title>Molecular Epidemiology of Cases of Mycoplasma californicum Infection in Japan.</title>
        <authorList>
            <person name="Hata E."/>
            <person name="Suzuki K."/>
            <person name="Hanyu H."/>
            <person name="Itoh M."/>
            <person name="Higuchi H."/>
            <person name="Kobayashi H."/>
        </authorList>
    </citation>
    <scope>NUCLEOTIDE SEQUENCE</scope>
    <source>
        <strain evidence="4">HAZ160_1</strain>
    </source>
</reference>
<evidence type="ECO:0000256" key="2">
    <source>
        <dbReference type="SAM" id="MobiDB-lite"/>
    </source>
</evidence>